<feature type="domain" description="DUF202" evidence="6">
    <location>
        <begin position="11"/>
        <end position="73"/>
    </location>
</feature>
<dbReference type="EMBL" id="BAABHO010000019">
    <property type="protein sequence ID" value="GAA4790518.1"/>
    <property type="molecule type" value="Genomic_DNA"/>
</dbReference>
<sequence>MNRRTRRLTDRPGLQPERTALSWDRTAIGLLANGALLVFRSNHAGQIVLYIAAGFALLATLTCALLSRYRHRRILTVATTEIRAFTGGLLTVTGLIVGLGLVVLVAALSAL</sequence>
<protein>
    <recommendedName>
        <fullName evidence="6">DUF202 domain-containing protein</fullName>
    </recommendedName>
</protein>
<feature type="transmembrane region" description="Helical" evidence="5">
    <location>
        <begin position="21"/>
        <end position="41"/>
    </location>
</feature>
<comment type="subcellular location">
    <subcellularLocation>
        <location evidence="1">Endomembrane system</location>
        <topology evidence="1">Multi-pass membrane protein</topology>
    </subcellularLocation>
</comment>
<comment type="caution">
    <text evidence="7">The sequence shown here is derived from an EMBL/GenBank/DDBJ whole genome shotgun (WGS) entry which is preliminary data.</text>
</comment>
<keyword evidence="2 5" id="KW-0812">Transmembrane</keyword>
<name>A0ABP9B728_9PSEU</name>
<evidence type="ECO:0000256" key="3">
    <source>
        <dbReference type="ARBA" id="ARBA00022989"/>
    </source>
</evidence>
<proteinExistence type="predicted"/>
<organism evidence="7 8">
    <name type="scientific">Actinomycetospora chlora</name>
    <dbReference type="NCBI Taxonomy" id="663608"/>
    <lineage>
        <taxon>Bacteria</taxon>
        <taxon>Bacillati</taxon>
        <taxon>Actinomycetota</taxon>
        <taxon>Actinomycetes</taxon>
        <taxon>Pseudonocardiales</taxon>
        <taxon>Pseudonocardiaceae</taxon>
        <taxon>Actinomycetospora</taxon>
    </lineage>
</organism>
<evidence type="ECO:0000313" key="8">
    <source>
        <dbReference type="Proteomes" id="UP001500928"/>
    </source>
</evidence>
<dbReference type="InterPro" id="IPR003807">
    <property type="entry name" value="DUF202"/>
</dbReference>
<keyword evidence="8" id="KW-1185">Reference proteome</keyword>
<reference evidence="8" key="1">
    <citation type="journal article" date="2019" name="Int. J. Syst. Evol. Microbiol.">
        <title>The Global Catalogue of Microorganisms (GCM) 10K type strain sequencing project: providing services to taxonomists for standard genome sequencing and annotation.</title>
        <authorList>
            <consortium name="The Broad Institute Genomics Platform"/>
            <consortium name="The Broad Institute Genome Sequencing Center for Infectious Disease"/>
            <person name="Wu L."/>
            <person name="Ma J."/>
        </authorList>
    </citation>
    <scope>NUCLEOTIDE SEQUENCE [LARGE SCALE GENOMIC DNA]</scope>
    <source>
        <strain evidence="8">JCM 17979</strain>
    </source>
</reference>
<keyword evidence="3 5" id="KW-1133">Transmembrane helix</keyword>
<evidence type="ECO:0000259" key="6">
    <source>
        <dbReference type="Pfam" id="PF02656"/>
    </source>
</evidence>
<keyword evidence="4 5" id="KW-0472">Membrane</keyword>
<gene>
    <name evidence="7" type="ORF">GCM10023200_26850</name>
</gene>
<dbReference type="RefSeq" id="WP_345415155.1">
    <property type="nucleotide sequence ID" value="NZ_BAABHO010000019.1"/>
</dbReference>
<evidence type="ECO:0000256" key="1">
    <source>
        <dbReference type="ARBA" id="ARBA00004127"/>
    </source>
</evidence>
<evidence type="ECO:0000256" key="4">
    <source>
        <dbReference type="ARBA" id="ARBA00023136"/>
    </source>
</evidence>
<evidence type="ECO:0000313" key="7">
    <source>
        <dbReference type="EMBL" id="GAA4790518.1"/>
    </source>
</evidence>
<dbReference type="Pfam" id="PF02656">
    <property type="entry name" value="DUF202"/>
    <property type="match status" value="1"/>
</dbReference>
<dbReference type="Proteomes" id="UP001500928">
    <property type="component" value="Unassembled WGS sequence"/>
</dbReference>
<evidence type="ECO:0000256" key="2">
    <source>
        <dbReference type="ARBA" id="ARBA00022692"/>
    </source>
</evidence>
<feature type="transmembrane region" description="Helical" evidence="5">
    <location>
        <begin position="47"/>
        <end position="67"/>
    </location>
</feature>
<evidence type="ECO:0000256" key="5">
    <source>
        <dbReference type="SAM" id="Phobius"/>
    </source>
</evidence>
<feature type="transmembrane region" description="Helical" evidence="5">
    <location>
        <begin position="88"/>
        <end position="110"/>
    </location>
</feature>
<accession>A0ABP9B728</accession>